<accession>A0A0B5F761</accession>
<keyword evidence="3" id="KW-1185">Reference proteome</keyword>
<evidence type="ECO:0000256" key="1">
    <source>
        <dbReference type="SAM" id="MobiDB-lite"/>
    </source>
</evidence>
<gene>
    <name evidence="2" type="ORF">SLNWT_7024</name>
</gene>
<dbReference type="Proteomes" id="UP000031523">
    <property type="component" value="Chromosome"/>
</dbReference>
<dbReference type="AlphaFoldDB" id="A0A0B5F761"/>
<dbReference type="EMBL" id="CP010519">
    <property type="protein sequence ID" value="AJE87400.1"/>
    <property type="molecule type" value="Genomic_DNA"/>
</dbReference>
<evidence type="ECO:0000313" key="3">
    <source>
        <dbReference type="Proteomes" id="UP000031523"/>
    </source>
</evidence>
<dbReference type="KEGG" id="sals:SLNWT_7024"/>
<sequence>MPPLDLPEHAHQLRDLAKEFEALHTRVRNAAYTPGSDALRQLGPLLLAVQDLTATALVRLRALDASEYPRIAGSRSSLECLSSVLVTSALAGNDLAHALYANPYEGTPHGPVNCEAEEESVRTARHAEAIPQMTGFLGTAAEHLDLCATGCRYVAAGILDDLAAAPGPTARPATATASTTAAAAPQSPVSPGVHR</sequence>
<feature type="region of interest" description="Disordered" evidence="1">
    <location>
        <begin position="167"/>
        <end position="195"/>
    </location>
</feature>
<evidence type="ECO:0000313" key="2">
    <source>
        <dbReference type="EMBL" id="AJE87400.1"/>
    </source>
</evidence>
<name>A0A0B5F761_STRA4</name>
<proteinExistence type="predicted"/>
<reference evidence="2 3" key="1">
    <citation type="submission" date="2015-01" db="EMBL/GenBank/DDBJ databases">
        <title>Enhanced salinomycin production by adjusting the supply of polyketide extender units in Streptomyce albus DSM 41398.</title>
        <authorList>
            <person name="Lu C."/>
        </authorList>
    </citation>
    <scope>NUCLEOTIDE SEQUENCE [LARGE SCALE GENOMIC DNA]</scope>
    <source>
        <strain evidence="3">ATCC 21838 / DSM 41398 / FERM P-419 / JCM 4703 / NBRC 107858</strain>
    </source>
</reference>
<protein>
    <submittedName>
        <fullName evidence="2">Uncharacterized protein</fullName>
    </submittedName>
</protein>
<feature type="compositionally biased region" description="Low complexity" evidence="1">
    <location>
        <begin position="167"/>
        <end position="185"/>
    </location>
</feature>
<organism evidence="2 3">
    <name type="scientific">Streptomyces albus (strain ATCC 21838 / DSM 41398 / FERM P-419 / JCM 4703 / NBRC 107858)</name>
    <dbReference type="NCBI Taxonomy" id="1081613"/>
    <lineage>
        <taxon>Bacteria</taxon>
        <taxon>Bacillati</taxon>
        <taxon>Actinomycetota</taxon>
        <taxon>Actinomycetes</taxon>
        <taxon>Kitasatosporales</taxon>
        <taxon>Streptomycetaceae</taxon>
        <taxon>Streptomyces</taxon>
    </lineage>
</organism>